<evidence type="ECO:0000313" key="3">
    <source>
        <dbReference type="EMBL" id="NYH87006.1"/>
    </source>
</evidence>
<dbReference type="RefSeq" id="WP_092886430.1">
    <property type="nucleotide sequence ID" value="NZ_FOOI01000014.1"/>
</dbReference>
<evidence type="ECO:0000313" key="4">
    <source>
        <dbReference type="EMBL" id="SFH24153.1"/>
    </source>
</evidence>
<reference evidence="3 6" key="2">
    <citation type="submission" date="2020-07" db="EMBL/GenBank/DDBJ databases">
        <title>Sequencing the genomes of 1000 actinobacteria strains.</title>
        <authorList>
            <person name="Klenk H.-P."/>
        </authorList>
    </citation>
    <scope>NUCLEOTIDE SEQUENCE [LARGE SCALE GENOMIC DNA]</scope>
    <source>
        <strain evidence="3 6">DSM 45117</strain>
    </source>
</reference>
<dbReference type="Proteomes" id="UP000199052">
    <property type="component" value="Unassembled WGS sequence"/>
</dbReference>
<accession>A0A1I2YER3</accession>
<evidence type="ECO:0000313" key="5">
    <source>
        <dbReference type="Proteomes" id="UP000199052"/>
    </source>
</evidence>
<evidence type="ECO:0000313" key="6">
    <source>
        <dbReference type="Proteomes" id="UP000533017"/>
    </source>
</evidence>
<keyword evidence="6" id="KW-1185">Reference proteome</keyword>
<dbReference type="AlphaFoldDB" id="A0A1I2YER3"/>
<protein>
    <submittedName>
        <fullName evidence="4">Uncharacterized protein</fullName>
    </submittedName>
</protein>
<feature type="region of interest" description="Disordered" evidence="1">
    <location>
        <begin position="200"/>
        <end position="220"/>
    </location>
</feature>
<keyword evidence="2" id="KW-0472">Membrane</keyword>
<feature type="transmembrane region" description="Helical" evidence="2">
    <location>
        <begin position="12"/>
        <end position="33"/>
    </location>
</feature>
<evidence type="ECO:0000256" key="2">
    <source>
        <dbReference type="SAM" id="Phobius"/>
    </source>
</evidence>
<sequence>MKFYADLPGRRAAQMLADVLSLVWIYLSVRVIVAGYDQMSGYATPGQRLETAGTGIQDKMTEASREVSGTPVVGDALRTPFETMAGTGSSIADTGRTVQDFVHQLAVGTAVVLGVVLFGLLLVRLAFRVRWIVRATSASRMASTPGGVSALALRALVNRRYRPLVAAAPGLGDAWRRGDPESLRRLASVELHRLGLELTSMPGSAPGSAAGSVAGPNRPR</sequence>
<gene>
    <name evidence="3" type="ORF">FHR37_005857</name>
    <name evidence="4" type="ORF">SAMN05421678_11459</name>
</gene>
<dbReference type="Proteomes" id="UP000533017">
    <property type="component" value="Unassembled WGS sequence"/>
</dbReference>
<evidence type="ECO:0000256" key="1">
    <source>
        <dbReference type="SAM" id="MobiDB-lite"/>
    </source>
</evidence>
<dbReference type="STRING" id="504797.SAMN05421678_11459"/>
<proteinExistence type="predicted"/>
<dbReference type="EMBL" id="FOOI01000014">
    <property type="protein sequence ID" value="SFH24153.1"/>
    <property type="molecule type" value="Genomic_DNA"/>
</dbReference>
<reference evidence="4 5" key="1">
    <citation type="submission" date="2016-10" db="EMBL/GenBank/DDBJ databases">
        <authorList>
            <person name="de Groot N.N."/>
        </authorList>
    </citation>
    <scope>NUCLEOTIDE SEQUENCE [LARGE SCALE GENOMIC DNA]</scope>
    <source>
        <strain evidence="4 5">CPCC 202808</strain>
    </source>
</reference>
<dbReference type="EMBL" id="JACBZA010000001">
    <property type="protein sequence ID" value="NYH87006.1"/>
    <property type="molecule type" value="Genomic_DNA"/>
</dbReference>
<name>A0A1I2YER3_9ACTN</name>
<dbReference type="OrthoDB" id="5198533at2"/>
<feature type="transmembrane region" description="Helical" evidence="2">
    <location>
        <begin position="105"/>
        <end position="127"/>
    </location>
</feature>
<organism evidence="4 5">
    <name type="scientific">Actinopolymorpha cephalotaxi</name>
    <dbReference type="NCBI Taxonomy" id="504797"/>
    <lineage>
        <taxon>Bacteria</taxon>
        <taxon>Bacillati</taxon>
        <taxon>Actinomycetota</taxon>
        <taxon>Actinomycetes</taxon>
        <taxon>Propionibacteriales</taxon>
        <taxon>Actinopolymorphaceae</taxon>
        <taxon>Actinopolymorpha</taxon>
    </lineage>
</organism>
<keyword evidence="2" id="KW-1133">Transmembrane helix</keyword>
<keyword evidence="2" id="KW-0812">Transmembrane</keyword>